<dbReference type="EMBL" id="JAHDVG010000464">
    <property type="protein sequence ID" value="KAH1184908.1"/>
    <property type="molecule type" value="Genomic_DNA"/>
</dbReference>
<organism evidence="1 2">
    <name type="scientific">Mauremys mutica</name>
    <name type="common">yellowpond turtle</name>
    <dbReference type="NCBI Taxonomy" id="74926"/>
    <lineage>
        <taxon>Eukaryota</taxon>
        <taxon>Metazoa</taxon>
        <taxon>Chordata</taxon>
        <taxon>Craniata</taxon>
        <taxon>Vertebrata</taxon>
        <taxon>Euteleostomi</taxon>
        <taxon>Archelosauria</taxon>
        <taxon>Testudinata</taxon>
        <taxon>Testudines</taxon>
        <taxon>Cryptodira</taxon>
        <taxon>Durocryptodira</taxon>
        <taxon>Testudinoidea</taxon>
        <taxon>Geoemydidae</taxon>
        <taxon>Geoemydinae</taxon>
        <taxon>Mauremys</taxon>
    </lineage>
</organism>
<dbReference type="AlphaFoldDB" id="A0A9D3XRT0"/>
<keyword evidence="2" id="KW-1185">Reference proteome</keyword>
<gene>
    <name evidence="1" type="ORF">KIL84_012849</name>
</gene>
<proteinExistence type="predicted"/>
<sequence length="85" mass="9644">MTTNDRQMLLQETSELITTNRAQCTQDSAGRCCRSRGRHLLWKSARWHFSGGCGSSCMKTKTDLSVLFYKGDRFPFQADTCLQSS</sequence>
<protein>
    <submittedName>
        <fullName evidence="1">Uncharacterized protein</fullName>
    </submittedName>
</protein>
<dbReference type="Proteomes" id="UP000827986">
    <property type="component" value="Unassembled WGS sequence"/>
</dbReference>
<accession>A0A9D3XRT0</accession>
<reference evidence="1" key="1">
    <citation type="submission" date="2021-09" db="EMBL/GenBank/DDBJ databases">
        <title>The genome of Mauremys mutica provides insights into the evolution of semi-aquatic lifestyle.</title>
        <authorList>
            <person name="Gong S."/>
            <person name="Gao Y."/>
        </authorList>
    </citation>
    <scope>NUCLEOTIDE SEQUENCE</scope>
    <source>
        <strain evidence="1">MM-2020</strain>
        <tissue evidence="1">Muscle</tissue>
    </source>
</reference>
<evidence type="ECO:0000313" key="1">
    <source>
        <dbReference type="EMBL" id="KAH1184908.1"/>
    </source>
</evidence>
<comment type="caution">
    <text evidence="1">The sequence shown here is derived from an EMBL/GenBank/DDBJ whole genome shotgun (WGS) entry which is preliminary data.</text>
</comment>
<name>A0A9D3XRT0_9SAUR</name>
<evidence type="ECO:0000313" key="2">
    <source>
        <dbReference type="Proteomes" id="UP000827986"/>
    </source>
</evidence>